<dbReference type="PANTHER" id="PTHR36578:SF1">
    <property type="entry name" value="APPLE DOMAIN-CONTAINING PROTEIN"/>
    <property type="match status" value="1"/>
</dbReference>
<evidence type="ECO:0000313" key="3">
    <source>
        <dbReference type="Proteomes" id="UP001140510"/>
    </source>
</evidence>
<keyword evidence="1" id="KW-0732">Signal</keyword>
<proteinExistence type="predicted"/>
<protein>
    <submittedName>
        <fullName evidence="2">Uncharacterized protein</fullName>
    </submittedName>
</protein>
<organism evidence="2 3">
    <name type="scientific">Didymella pomorum</name>
    <dbReference type="NCBI Taxonomy" id="749634"/>
    <lineage>
        <taxon>Eukaryota</taxon>
        <taxon>Fungi</taxon>
        <taxon>Dikarya</taxon>
        <taxon>Ascomycota</taxon>
        <taxon>Pezizomycotina</taxon>
        <taxon>Dothideomycetes</taxon>
        <taxon>Pleosporomycetidae</taxon>
        <taxon>Pleosporales</taxon>
        <taxon>Pleosporineae</taxon>
        <taxon>Didymellaceae</taxon>
        <taxon>Didymella</taxon>
    </lineage>
</organism>
<dbReference type="EMBL" id="JAPEVA010000107">
    <property type="protein sequence ID" value="KAJ4399432.1"/>
    <property type="molecule type" value="Genomic_DNA"/>
</dbReference>
<dbReference type="PANTHER" id="PTHR36578">
    <property type="entry name" value="CHROMOSOME 15, WHOLE GENOME SHOTGUN SEQUENCE"/>
    <property type="match status" value="1"/>
</dbReference>
<evidence type="ECO:0000256" key="1">
    <source>
        <dbReference type="SAM" id="SignalP"/>
    </source>
</evidence>
<comment type="caution">
    <text evidence="2">The sequence shown here is derived from an EMBL/GenBank/DDBJ whole genome shotgun (WGS) entry which is preliminary data.</text>
</comment>
<name>A0A9W9D4E3_9PLEO</name>
<feature type="signal peptide" evidence="1">
    <location>
        <begin position="1"/>
        <end position="16"/>
    </location>
</feature>
<gene>
    <name evidence="2" type="ORF">N0V91_009441</name>
</gene>
<keyword evidence="3" id="KW-1185">Reference proteome</keyword>
<feature type="chain" id="PRO_5040947247" evidence="1">
    <location>
        <begin position="17"/>
        <end position="396"/>
    </location>
</feature>
<sequence length="396" mass="42834">MRYSVAASGLLGLAAAAPQLINVDAALAVPTPTILGPGIEETKPAAVSYNPSAAASAVAAVVKSEGVIEKRDACAVQPAGYGPLVTPDTAAAFSTSTDLSSIARAASTPSGYKQSFVDKNGSSQQIGYLTFKTYNSYDVQGCADACDSEKYCLGFNIFFERDPSLEPGPNCRDPASTTSIKCSLYGYPVAGNAATNQGQWRQDFQVVIAGSNGYSKISKALPAVKDFNAPTTLPAAINAPLDNGYDTYNGMRLFNENPYDPALCAAACQAQTDYDKAHPDSDGTYKPCNFFTSYILTQNEVPLGTYCTLYTRSWDPSYAVNTGYYYGSDKYDVINVASHRQPPVEFFLGHLYRFQHEYGDPDAEGMFGTDTGSLRHDLVQKQKWVYLQPDLRWLWS</sequence>
<accession>A0A9W9D4E3</accession>
<dbReference type="OrthoDB" id="271448at2759"/>
<evidence type="ECO:0000313" key="2">
    <source>
        <dbReference type="EMBL" id="KAJ4399432.1"/>
    </source>
</evidence>
<reference evidence="2" key="1">
    <citation type="submission" date="2022-10" db="EMBL/GenBank/DDBJ databases">
        <title>Tapping the CABI collections for fungal endophytes: first genome assemblies for Collariella, Neodidymelliopsis, Ascochyta clinopodiicola, Didymella pomorum, Didymosphaeria variabile, Neocosmospora piperis and Neocucurbitaria cava.</title>
        <authorList>
            <person name="Hill R."/>
        </authorList>
    </citation>
    <scope>NUCLEOTIDE SEQUENCE</scope>
    <source>
        <strain evidence="2">IMI 355091</strain>
    </source>
</reference>
<dbReference type="AlphaFoldDB" id="A0A9W9D4E3"/>
<dbReference type="Proteomes" id="UP001140510">
    <property type="component" value="Unassembled WGS sequence"/>
</dbReference>